<evidence type="ECO:0000259" key="8">
    <source>
        <dbReference type="SMART" id="SM00906"/>
    </source>
</evidence>
<dbReference type="CDD" id="cd12148">
    <property type="entry name" value="fungal_TF_MHR"/>
    <property type="match status" value="1"/>
</dbReference>
<dbReference type="GO" id="GO:0003677">
    <property type="term" value="F:DNA binding"/>
    <property type="evidence" value="ECO:0007669"/>
    <property type="project" value="UniProtKB-KW"/>
</dbReference>
<dbReference type="InterPro" id="IPR051615">
    <property type="entry name" value="Transcr_Regulatory_Elem"/>
</dbReference>
<protein>
    <submittedName>
        <fullName evidence="9">Fungal_trans domain-containing protein</fullName>
    </submittedName>
</protein>
<keyword evidence="3" id="KW-0805">Transcription regulation</keyword>
<gene>
    <name evidence="9" type="primary">G4NHT5</name>
</gene>
<dbReference type="PANTHER" id="PTHR31313">
    <property type="entry name" value="TY1 ENHANCER ACTIVATOR"/>
    <property type="match status" value="1"/>
</dbReference>
<evidence type="ECO:0000256" key="4">
    <source>
        <dbReference type="ARBA" id="ARBA00023125"/>
    </source>
</evidence>
<dbReference type="Pfam" id="PF04082">
    <property type="entry name" value="Fungal_trans"/>
    <property type="match status" value="1"/>
</dbReference>
<feature type="region of interest" description="Disordered" evidence="7">
    <location>
        <begin position="649"/>
        <end position="668"/>
    </location>
</feature>
<organism evidence="9">
    <name type="scientific">Ganoderma boninense</name>
    <dbReference type="NCBI Taxonomy" id="34458"/>
    <lineage>
        <taxon>Eukaryota</taxon>
        <taxon>Fungi</taxon>
        <taxon>Dikarya</taxon>
        <taxon>Basidiomycota</taxon>
        <taxon>Agaricomycotina</taxon>
        <taxon>Agaricomycetes</taxon>
        <taxon>Polyporales</taxon>
        <taxon>Polyporaceae</taxon>
        <taxon>Ganoderma</taxon>
    </lineage>
</organism>
<evidence type="ECO:0000256" key="1">
    <source>
        <dbReference type="ARBA" id="ARBA00022723"/>
    </source>
</evidence>
<accession>A0A5K1JS87</accession>
<evidence type="ECO:0000313" key="9">
    <source>
        <dbReference type="EMBL" id="VWO94282.1"/>
    </source>
</evidence>
<keyword evidence="4" id="KW-0238">DNA-binding</keyword>
<feature type="region of interest" description="Disordered" evidence="7">
    <location>
        <begin position="580"/>
        <end position="629"/>
    </location>
</feature>
<dbReference type="GO" id="GO:0006351">
    <property type="term" value="P:DNA-templated transcription"/>
    <property type="evidence" value="ECO:0007669"/>
    <property type="project" value="InterPro"/>
</dbReference>
<feature type="domain" description="Xylanolytic transcriptional activator regulatory" evidence="8">
    <location>
        <begin position="177"/>
        <end position="254"/>
    </location>
</feature>
<dbReference type="SMART" id="SM00906">
    <property type="entry name" value="Fungal_trans"/>
    <property type="match status" value="1"/>
</dbReference>
<evidence type="ECO:0000256" key="3">
    <source>
        <dbReference type="ARBA" id="ARBA00023015"/>
    </source>
</evidence>
<keyword evidence="1" id="KW-0479">Metal-binding</keyword>
<dbReference type="EMBL" id="LR723877">
    <property type="protein sequence ID" value="VWO94282.1"/>
    <property type="molecule type" value="Genomic_DNA"/>
</dbReference>
<dbReference type="InterPro" id="IPR007219">
    <property type="entry name" value="XnlR_reg_dom"/>
</dbReference>
<keyword evidence="5" id="KW-0804">Transcription</keyword>
<dbReference type="GO" id="GO:0008270">
    <property type="term" value="F:zinc ion binding"/>
    <property type="evidence" value="ECO:0007669"/>
    <property type="project" value="InterPro"/>
</dbReference>
<reference evidence="9" key="1">
    <citation type="submission" date="2019-10" db="EMBL/GenBank/DDBJ databases">
        <authorList>
            <person name="Nor Muhammad N."/>
        </authorList>
    </citation>
    <scope>NUCLEOTIDE SEQUENCE</scope>
</reference>
<evidence type="ECO:0000256" key="6">
    <source>
        <dbReference type="ARBA" id="ARBA00023242"/>
    </source>
</evidence>
<evidence type="ECO:0000256" key="7">
    <source>
        <dbReference type="SAM" id="MobiDB-lite"/>
    </source>
</evidence>
<evidence type="ECO:0000256" key="2">
    <source>
        <dbReference type="ARBA" id="ARBA00022833"/>
    </source>
</evidence>
<keyword evidence="6" id="KW-0539">Nucleus</keyword>
<sequence length="668" mass="75083">MEDTAEAFGHLSVDQNKGFRYHGPASGLPLLAQSHRKTADDEQVNRIWRFSGNGDSEQTSYDAIREEEDISVELPPPDVQSFLLHLYFTYVHPFFPVIHKQDFLHSYSAMCMLLLSMFAIAARYSDRPEDHQAPDGHFVIAGQQYAQDAHRLLDRKYQNSRPSTCQALLLLAIRAFGMGTAMRMAVDLGMNRNADNWTIDGKQTLFTDVEKQIRKHIWWSCCISDKLSAVWLGRPITFRANDYSTPLPDINEADETELWQPYPPGALGNFTPQTARLMTCFRQACHLSVIITDIMDKIYPVEISATTSRLRVVLLEELESRLDKWLIELPHDLLYSPNDRHAIVLPHILMLHIEYNAAVLLLHRAFLPPNDDENASQQSALQNVPLAMKAFEVCTGAAVQISAMAESYSEMYGLQRAPPFMCIYLQSAGIMHVVALARRPSDPQASLGLTRCIEACKRIERVWPFTARLRTLLEGARTHLDEYKYYPQTGSGRKRNLDDALGNYKNPDVSVRDLYAMPPVDNYSSASSSSNSNWDSAQHARMVAHSLGVHAPEAEASTSVHPGYQWWPSQLMATEGLQHIPASAPTDGSAPPYGAGAVSGYSQQQRHTPHPPSSHTPQTSTGMQEPFTFGQDHMSQDFVHGVNYPSFHFDRHYPSQPSGSRHEPAPRQ</sequence>
<keyword evidence="2" id="KW-0862">Zinc</keyword>
<dbReference type="AlphaFoldDB" id="A0A5K1JS87"/>
<proteinExistence type="predicted"/>
<dbReference type="PANTHER" id="PTHR31313:SF81">
    <property type="entry name" value="TY1 ENHANCER ACTIVATOR"/>
    <property type="match status" value="1"/>
</dbReference>
<name>A0A5K1JS87_9APHY</name>
<evidence type="ECO:0000256" key="5">
    <source>
        <dbReference type="ARBA" id="ARBA00023163"/>
    </source>
</evidence>